<evidence type="ECO:0000256" key="4">
    <source>
        <dbReference type="ARBA" id="ARBA00022692"/>
    </source>
</evidence>
<protein>
    <submittedName>
        <fullName evidence="9">Family 2 glycosyl transferase</fullName>
    </submittedName>
</protein>
<organism evidence="9 10">
    <name type="scientific">Spongiactinospora rosea</name>
    <dbReference type="NCBI Taxonomy" id="2248750"/>
    <lineage>
        <taxon>Bacteria</taxon>
        <taxon>Bacillati</taxon>
        <taxon>Actinomycetota</taxon>
        <taxon>Actinomycetes</taxon>
        <taxon>Streptosporangiales</taxon>
        <taxon>Streptosporangiaceae</taxon>
        <taxon>Spongiactinospora</taxon>
    </lineage>
</organism>
<gene>
    <name evidence="9" type="ORF">DP939_00950</name>
</gene>
<name>A0A366M681_9ACTN</name>
<dbReference type="Gene3D" id="3.90.550.10">
    <property type="entry name" value="Spore Coat Polysaccharide Biosynthesis Protein SpsA, Chain A"/>
    <property type="match status" value="1"/>
</dbReference>
<dbReference type="PANTHER" id="PTHR43867:SF2">
    <property type="entry name" value="CELLULOSE SYNTHASE CATALYTIC SUBUNIT A [UDP-FORMING]"/>
    <property type="match status" value="1"/>
</dbReference>
<dbReference type="GO" id="GO:0016757">
    <property type="term" value="F:glycosyltransferase activity"/>
    <property type="evidence" value="ECO:0007669"/>
    <property type="project" value="UniProtKB-KW"/>
</dbReference>
<feature type="transmembrane region" description="Helical" evidence="7">
    <location>
        <begin position="409"/>
        <end position="429"/>
    </location>
</feature>
<dbReference type="InterPro" id="IPR050321">
    <property type="entry name" value="Glycosyltr_2/OpgH_subfam"/>
</dbReference>
<feature type="transmembrane region" description="Helical" evidence="7">
    <location>
        <begin position="374"/>
        <end position="397"/>
    </location>
</feature>
<evidence type="ECO:0000256" key="7">
    <source>
        <dbReference type="SAM" id="Phobius"/>
    </source>
</evidence>
<evidence type="ECO:0000256" key="1">
    <source>
        <dbReference type="ARBA" id="ARBA00004141"/>
    </source>
</evidence>
<dbReference type="InterPro" id="IPR001173">
    <property type="entry name" value="Glyco_trans_2-like"/>
</dbReference>
<keyword evidence="3 9" id="KW-0808">Transferase</keyword>
<keyword evidence="6 7" id="KW-0472">Membrane</keyword>
<evidence type="ECO:0000313" key="10">
    <source>
        <dbReference type="Proteomes" id="UP000253303"/>
    </source>
</evidence>
<dbReference type="OrthoDB" id="7431422at2"/>
<dbReference type="Proteomes" id="UP000253303">
    <property type="component" value="Unassembled WGS sequence"/>
</dbReference>
<keyword evidence="2" id="KW-0328">Glycosyltransferase</keyword>
<feature type="transmembrane region" description="Helical" evidence="7">
    <location>
        <begin position="12"/>
        <end position="31"/>
    </location>
</feature>
<dbReference type="CDD" id="cd06427">
    <property type="entry name" value="CESA_like_2"/>
    <property type="match status" value="1"/>
</dbReference>
<evidence type="ECO:0000256" key="6">
    <source>
        <dbReference type="ARBA" id="ARBA00023136"/>
    </source>
</evidence>
<evidence type="ECO:0000256" key="5">
    <source>
        <dbReference type="ARBA" id="ARBA00022989"/>
    </source>
</evidence>
<dbReference type="Pfam" id="PF13632">
    <property type="entry name" value="Glyco_trans_2_3"/>
    <property type="match status" value="1"/>
</dbReference>
<dbReference type="SUPFAM" id="SSF53448">
    <property type="entry name" value="Nucleotide-diphospho-sugar transferases"/>
    <property type="match status" value="1"/>
</dbReference>
<evidence type="ECO:0000259" key="8">
    <source>
        <dbReference type="Pfam" id="PF13632"/>
    </source>
</evidence>
<accession>A0A366M681</accession>
<feature type="transmembrane region" description="Helical" evidence="7">
    <location>
        <begin position="37"/>
        <end position="61"/>
    </location>
</feature>
<evidence type="ECO:0000256" key="2">
    <source>
        <dbReference type="ARBA" id="ARBA00022676"/>
    </source>
</evidence>
<dbReference type="EMBL" id="QMEY01000001">
    <property type="protein sequence ID" value="RBQ21323.1"/>
    <property type="molecule type" value="Genomic_DNA"/>
</dbReference>
<comment type="caution">
    <text evidence="9">The sequence shown here is derived from an EMBL/GenBank/DDBJ whole genome shotgun (WGS) entry which is preliminary data.</text>
</comment>
<keyword evidence="5 7" id="KW-1133">Transmembrane helix</keyword>
<evidence type="ECO:0000313" key="9">
    <source>
        <dbReference type="EMBL" id="RBQ21323.1"/>
    </source>
</evidence>
<sequence length="459" mass="50304">MDDGSARVTLSRGQRVALGVLAGGLALAVLLDAGMAVVTAAVVAAAVLYVVGIGVKLFLIFGSGEARVLRVAELPPDEALPRYTVLVPLHREGRVLPALLGHLAALNYPADRLQILLLIEEDDEETAAALPGVLPPACTVVPVPPGGPRTKPKACNVGLGMATGEFCVIYDAEDRPDPDQLRKAVAVFRGSPRWMVCVQAELQYWNPWTNWLTRCFAAEYAVNFSLFLRGLDRYRLPIPLGGTSNHFRGDALRDLGGWDPYNVTEDADLGIRIARRGWSVRIMDSVTEEEANSRLGNWLRQRSRWIKGYLQTWLVHMRSPGALRRELGWRGFWSFQFTVGFAALAPLLNPVFWVLTAIYLAAGPRPIEALFCAPALYAGTIAMIAGNLLLVLAHMAGCMERGLHGAVRTMLVVPLYWVLMSAAAFRALVQLMRRSRRHHWELTEHGLVPAPEPAGASAR</sequence>
<feature type="transmembrane region" description="Helical" evidence="7">
    <location>
        <begin position="351"/>
        <end position="367"/>
    </location>
</feature>
<dbReference type="GO" id="GO:0016020">
    <property type="term" value="C:membrane"/>
    <property type="evidence" value="ECO:0007669"/>
    <property type="project" value="UniProtKB-SubCell"/>
</dbReference>
<dbReference type="PANTHER" id="PTHR43867">
    <property type="entry name" value="CELLULOSE SYNTHASE CATALYTIC SUBUNIT A [UDP-FORMING]"/>
    <property type="match status" value="1"/>
</dbReference>
<proteinExistence type="predicted"/>
<dbReference type="InterPro" id="IPR029044">
    <property type="entry name" value="Nucleotide-diphossugar_trans"/>
</dbReference>
<keyword evidence="4 7" id="KW-0812">Transmembrane</keyword>
<keyword evidence="10" id="KW-1185">Reference proteome</keyword>
<comment type="subcellular location">
    <subcellularLocation>
        <location evidence="1">Membrane</location>
        <topology evidence="1">Multi-pass membrane protein</topology>
    </subcellularLocation>
</comment>
<reference evidence="9 10" key="1">
    <citation type="submission" date="2018-06" db="EMBL/GenBank/DDBJ databases">
        <title>Sphaerisporangium craniellae sp. nov., isolated from a marine sponge in the South China Sea.</title>
        <authorList>
            <person name="Li L."/>
        </authorList>
    </citation>
    <scope>NUCLEOTIDE SEQUENCE [LARGE SCALE GENOMIC DNA]</scope>
    <source>
        <strain evidence="9 10">LHW63015</strain>
    </source>
</reference>
<dbReference type="AlphaFoldDB" id="A0A366M681"/>
<evidence type="ECO:0000256" key="3">
    <source>
        <dbReference type="ARBA" id="ARBA00022679"/>
    </source>
</evidence>
<feature type="domain" description="Glycosyltransferase 2-like" evidence="8">
    <location>
        <begin position="168"/>
        <end position="361"/>
    </location>
</feature>